<dbReference type="PANTHER" id="PTHR11662:SF415">
    <property type="entry name" value="AT30085P-RELATED"/>
    <property type="match status" value="1"/>
</dbReference>
<evidence type="ECO:0000259" key="8">
    <source>
        <dbReference type="PROSITE" id="PS50850"/>
    </source>
</evidence>
<comment type="subcellular location">
    <subcellularLocation>
        <location evidence="1">Membrane</location>
        <topology evidence="1">Multi-pass membrane protein</topology>
    </subcellularLocation>
</comment>
<dbReference type="GO" id="GO:0015293">
    <property type="term" value="F:symporter activity"/>
    <property type="evidence" value="ECO:0007669"/>
    <property type="project" value="UniProtKB-KW"/>
</dbReference>
<organism evidence="9 10">
    <name type="scientific">Spodoptera exigua</name>
    <name type="common">Beet armyworm</name>
    <name type="synonym">Noctua fulgens</name>
    <dbReference type="NCBI Taxonomy" id="7107"/>
    <lineage>
        <taxon>Eukaryota</taxon>
        <taxon>Metazoa</taxon>
        <taxon>Ecdysozoa</taxon>
        <taxon>Arthropoda</taxon>
        <taxon>Hexapoda</taxon>
        <taxon>Insecta</taxon>
        <taxon>Pterygota</taxon>
        <taxon>Neoptera</taxon>
        <taxon>Endopterygota</taxon>
        <taxon>Lepidoptera</taxon>
        <taxon>Glossata</taxon>
        <taxon>Ditrysia</taxon>
        <taxon>Noctuoidea</taxon>
        <taxon>Noctuidae</taxon>
        <taxon>Amphipyrinae</taxon>
        <taxon>Spodoptera</taxon>
    </lineage>
</organism>
<evidence type="ECO:0000256" key="2">
    <source>
        <dbReference type="ARBA" id="ARBA00022448"/>
    </source>
</evidence>
<evidence type="ECO:0000256" key="3">
    <source>
        <dbReference type="ARBA" id="ARBA00022692"/>
    </source>
</evidence>
<evidence type="ECO:0000256" key="7">
    <source>
        <dbReference type="SAM" id="Phobius"/>
    </source>
</evidence>
<feature type="transmembrane region" description="Helical" evidence="7">
    <location>
        <begin position="125"/>
        <end position="149"/>
    </location>
</feature>
<sequence>MVFIIPQRYVLAVMALLAVANAYTMRVCLNLAITQMVKKVQTVTDDNYDPLICKDRYIIESNSTEARTTQGLILGSFYYGYILTHIPGGMLAERFGGKWVLGCGLLSTAICTFITPITVKMGGATALFILRVIEGFGEGPTMPALMAMLSKWAPKAERARIGAIVFGGAQIGNIAGSYFSGLIMHNGSWENVFYMFGGLGLAWFALWSVLCYSTPNTHPFISDSEKKFLNQNVDALIHTYSKKLDPIPWKALLRSVPLWALIIAGIGHDWGYFTMITDLPKYMTDVLKFNIKSTGILSALPYVAMWVASFFFAATGPGICIIMASYSGCDTTLAVFWFIFAMTLMGAYYSGMKINPLDITPNYAGTTTAMVNGIAAVSGIISPYLIGLLTPDSTLKQWRVAFWVCLGVLVFTNVIYVLFAKGEQLWWDDVKAHGYPAGWKHGDLPTRPKMTLTGWRRFLNKGMVVPQRYVLGIMGLFALGNSFTMRVCLSMTITQMVLHAETSEHIIGETCPDPNGVISNSTDDDNNTVSLIFTGRDRYDWDEATQGFLLSAFYYGYVATHLPGGLLAEKFGGKWTVGLGLLVTSVATVLTPWAVSVGGAVGLFIIRVIEGFGEGPVTPAFVLLLARWVPPAERSRFGAMIFGGAQVGNIFGPYISGILLADGGDWANVFYVFGGLGIIWFIFWALLCYSTPNSHPFISEKEKNFLNKNITASGLHKKLDPVPFKALLRSGPLWVLVMAAIGHDWGYFTMITDLPKYFSDVLKFNIKETGLMSALPYIAMYIFSFIFAGLCDLCVKKKWHTSSVPAIFIILASYSGCNRLAAVGLFIASMAFMGGFYSSVKINAMDIAPNYAGTCSAFVNGIAAISGIITPYLIGLLTPDWRVAFWTVFAVLVGTNAVYLIWGSGEPQWWDDVDKYGYPPNWKHGPLKKRAIDGEKKVVYPKHDHSPVSND</sequence>
<evidence type="ECO:0000256" key="6">
    <source>
        <dbReference type="ARBA" id="ARBA00023136"/>
    </source>
</evidence>
<dbReference type="Gene3D" id="1.20.1250.20">
    <property type="entry name" value="MFS general substrate transporter like domains"/>
    <property type="match status" value="4"/>
</dbReference>
<dbReference type="AlphaFoldDB" id="A0A835GIP2"/>
<dbReference type="GO" id="GO:0016020">
    <property type="term" value="C:membrane"/>
    <property type="evidence" value="ECO:0007669"/>
    <property type="project" value="UniProtKB-SubCell"/>
</dbReference>
<feature type="transmembrane region" description="Helical" evidence="7">
    <location>
        <begin position="575"/>
        <end position="595"/>
    </location>
</feature>
<feature type="transmembrane region" description="Helical" evidence="7">
    <location>
        <begin position="251"/>
        <end position="273"/>
    </location>
</feature>
<feature type="transmembrane region" description="Helical" evidence="7">
    <location>
        <begin position="192"/>
        <end position="212"/>
    </location>
</feature>
<keyword evidence="5 7" id="KW-1133">Transmembrane helix</keyword>
<evidence type="ECO:0000313" key="10">
    <source>
        <dbReference type="Proteomes" id="UP000648187"/>
    </source>
</evidence>
<dbReference type="Pfam" id="PF07690">
    <property type="entry name" value="MFS_1"/>
    <property type="match status" value="2"/>
</dbReference>
<feature type="transmembrane region" description="Helical" evidence="7">
    <location>
        <begin position="161"/>
        <end position="180"/>
    </location>
</feature>
<protein>
    <recommendedName>
        <fullName evidence="8">Major facilitator superfamily (MFS) profile domain-containing protein</fullName>
    </recommendedName>
</protein>
<feature type="transmembrane region" description="Helical" evidence="7">
    <location>
        <begin position="637"/>
        <end position="660"/>
    </location>
</feature>
<reference evidence="9" key="1">
    <citation type="submission" date="2020-08" db="EMBL/GenBank/DDBJ databases">
        <title>Spodoptera exigua strain:BAW_Kor-Di-RS1 Genome sequencing and assembly.</title>
        <authorList>
            <person name="Kim J."/>
            <person name="Nam H.Y."/>
            <person name="Kwon M."/>
            <person name="Choi J.H."/>
            <person name="Cho S.R."/>
            <person name="Kim G.-H."/>
        </authorList>
    </citation>
    <scope>NUCLEOTIDE SEQUENCE</scope>
    <source>
        <strain evidence="9">BAW_Kor-Di-RS1</strain>
        <tissue evidence="9">Whole-body</tissue>
    </source>
</reference>
<dbReference type="PROSITE" id="PS50850">
    <property type="entry name" value="MFS"/>
    <property type="match status" value="2"/>
</dbReference>
<proteinExistence type="predicted"/>
<dbReference type="InterPro" id="IPR050382">
    <property type="entry name" value="MFS_Na/Anion_cotransporter"/>
</dbReference>
<dbReference type="InterPro" id="IPR036259">
    <property type="entry name" value="MFS_trans_sf"/>
</dbReference>
<keyword evidence="6 7" id="KW-0472">Membrane</keyword>
<feature type="transmembrane region" description="Helical" evidence="7">
    <location>
        <begin position="733"/>
        <end position="754"/>
    </location>
</feature>
<keyword evidence="10" id="KW-1185">Reference proteome</keyword>
<feature type="transmembrane region" description="Helical" evidence="7">
    <location>
        <begin position="857"/>
        <end position="876"/>
    </location>
</feature>
<dbReference type="InterPro" id="IPR011701">
    <property type="entry name" value="MFS"/>
</dbReference>
<dbReference type="SUPFAM" id="SSF103473">
    <property type="entry name" value="MFS general substrate transporter"/>
    <property type="match status" value="2"/>
</dbReference>
<dbReference type="FunFam" id="1.20.1250.20:FF:000512">
    <property type="entry name" value="Putative inorganic phosphate cotransporter-like Protein"/>
    <property type="match status" value="1"/>
</dbReference>
<dbReference type="FunFam" id="1.20.1250.20:FF:000003">
    <property type="entry name" value="Solute carrier family 17 member 3"/>
    <property type="match status" value="1"/>
</dbReference>
<feature type="transmembrane region" description="Helical" evidence="7">
    <location>
        <begin position="369"/>
        <end position="388"/>
    </location>
</feature>
<feature type="domain" description="Major facilitator superfamily (MFS) profile" evidence="8">
    <location>
        <begin position="468"/>
        <end position="908"/>
    </location>
</feature>
<name>A0A835GIP2_SPOEX</name>
<feature type="transmembrane region" description="Helical" evidence="7">
    <location>
        <begin position="807"/>
        <end position="837"/>
    </location>
</feature>
<keyword evidence="2" id="KW-0813">Transport</keyword>
<feature type="transmembrane region" description="Helical" evidence="7">
    <location>
        <begin position="774"/>
        <end position="795"/>
    </location>
</feature>
<evidence type="ECO:0000256" key="5">
    <source>
        <dbReference type="ARBA" id="ARBA00022989"/>
    </source>
</evidence>
<feature type="transmembrane region" description="Helical" evidence="7">
    <location>
        <begin position="400"/>
        <end position="419"/>
    </location>
</feature>
<evidence type="ECO:0000313" key="9">
    <source>
        <dbReference type="EMBL" id="KAF9417190.1"/>
    </source>
</evidence>
<dbReference type="Proteomes" id="UP000648187">
    <property type="component" value="Unassembled WGS sequence"/>
</dbReference>
<keyword evidence="4" id="KW-0769">Symport</keyword>
<evidence type="ECO:0000256" key="1">
    <source>
        <dbReference type="ARBA" id="ARBA00004141"/>
    </source>
</evidence>
<keyword evidence="3 7" id="KW-0812">Transmembrane</keyword>
<dbReference type="FunFam" id="1.20.1250.20:FF:000532">
    <property type="entry name" value="SLC (SoLute Carrier) homolog"/>
    <property type="match status" value="1"/>
</dbReference>
<accession>A0A835GIP2</accession>
<feature type="domain" description="Major facilitator superfamily (MFS) profile" evidence="8">
    <location>
        <begin position="10"/>
        <end position="424"/>
    </location>
</feature>
<evidence type="ECO:0000256" key="4">
    <source>
        <dbReference type="ARBA" id="ARBA00022847"/>
    </source>
</evidence>
<gene>
    <name evidence="9" type="ORF">HW555_005701</name>
</gene>
<feature type="transmembrane region" description="Helical" evidence="7">
    <location>
        <begin position="331"/>
        <end position="349"/>
    </location>
</feature>
<feature type="transmembrane region" description="Helical" evidence="7">
    <location>
        <begin position="303"/>
        <end position="324"/>
    </location>
</feature>
<feature type="transmembrane region" description="Helical" evidence="7">
    <location>
        <begin position="883"/>
        <end position="902"/>
    </location>
</feature>
<comment type="caution">
    <text evidence="9">The sequence shown here is derived from an EMBL/GenBank/DDBJ whole genome shotgun (WGS) entry which is preliminary data.</text>
</comment>
<feature type="transmembrane region" description="Helical" evidence="7">
    <location>
        <begin position="99"/>
        <end position="119"/>
    </location>
</feature>
<feature type="transmembrane region" description="Helical" evidence="7">
    <location>
        <begin position="666"/>
        <end position="689"/>
    </location>
</feature>
<dbReference type="EMBL" id="JACKWZ010000076">
    <property type="protein sequence ID" value="KAF9417190.1"/>
    <property type="molecule type" value="Genomic_DNA"/>
</dbReference>
<dbReference type="InterPro" id="IPR020846">
    <property type="entry name" value="MFS_dom"/>
</dbReference>
<dbReference type="PANTHER" id="PTHR11662">
    <property type="entry name" value="SOLUTE CARRIER FAMILY 17"/>
    <property type="match status" value="1"/>
</dbReference>
<feature type="transmembrane region" description="Helical" evidence="7">
    <location>
        <begin position="469"/>
        <end position="489"/>
    </location>
</feature>
<dbReference type="GO" id="GO:0006820">
    <property type="term" value="P:monoatomic anion transport"/>
    <property type="evidence" value="ECO:0007669"/>
    <property type="project" value="TreeGrafter"/>
</dbReference>